<dbReference type="OMA" id="LYGLCWP"/>
<accession>A0A1D6EIL4</accession>
<gene>
    <name evidence="6" type="ORF">ZEAMMB73_Zm00001d005002</name>
</gene>
<evidence type="ECO:0000256" key="4">
    <source>
        <dbReference type="ARBA" id="ARBA00022989"/>
    </source>
</evidence>
<dbReference type="PANTHER" id="PTHR23504">
    <property type="entry name" value="MAJOR FACILITATOR SUPERFAMILY DOMAIN-CONTAINING PROTEIN 10"/>
    <property type="match status" value="1"/>
</dbReference>
<keyword evidence="4" id="KW-1133">Transmembrane helix</keyword>
<sequence>MPETLHRHKVHESTSQDVEKVQESGIRKKKSLFRNWPLMSSIIVYCIFSFHDMAYTEVFSLWAESDKKYGGLSLSSEDVGQVLAVTGASLLVYQLFLYPRINKVLGPIKSSRIAAILCIPILFAYPYMTYISEPGLSIILNIASAIKNNLAVTIITGTFILQNNAVPQDQRGAANGLSMTGMSFFKALAPAGAGIVFSWAQKRQHAFFFPGDQMVFFLLNVVELVGLILTFKPFLAVPERCDSR</sequence>
<keyword evidence="5" id="KW-0472">Membrane</keyword>
<proteinExistence type="predicted"/>
<comment type="subcellular location">
    <subcellularLocation>
        <location evidence="1">Membrane</location>
        <topology evidence="1">Multi-pass membrane protein</topology>
    </subcellularLocation>
</comment>
<evidence type="ECO:0000256" key="3">
    <source>
        <dbReference type="ARBA" id="ARBA00022692"/>
    </source>
</evidence>
<dbReference type="Gene3D" id="1.20.1250.20">
    <property type="entry name" value="MFS general substrate transporter like domains"/>
    <property type="match status" value="1"/>
</dbReference>
<dbReference type="ExpressionAtlas" id="A0A1D6EIL4">
    <property type="expression patterns" value="baseline and differential"/>
</dbReference>
<evidence type="ECO:0000256" key="2">
    <source>
        <dbReference type="ARBA" id="ARBA00022448"/>
    </source>
</evidence>
<dbReference type="InterPro" id="IPR011701">
    <property type="entry name" value="MFS"/>
</dbReference>
<dbReference type="SUPFAM" id="SSF103473">
    <property type="entry name" value="MFS general substrate transporter"/>
    <property type="match status" value="1"/>
</dbReference>
<name>A0A1D6EIL4_MAIZE</name>
<evidence type="ECO:0000313" key="6">
    <source>
        <dbReference type="EMBL" id="ONM19944.1"/>
    </source>
</evidence>
<dbReference type="AlphaFoldDB" id="A0A1D6EIL4"/>
<organism evidence="6">
    <name type="scientific">Zea mays</name>
    <name type="common">Maize</name>
    <dbReference type="NCBI Taxonomy" id="4577"/>
    <lineage>
        <taxon>Eukaryota</taxon>
        <taxon>Viridiplantae</taxon>
        <taxon>Streptophyta</taxon>
        <taxon>Embryophyta</taxon>
        <taxon>Tracheophyta</taxon>
        <taxon>Spermatophyta</taxon>
        <taxon>Magnoliopsida</taxon>
        <taxon>Liliopsida</taxon>
        <taxon>Poales</taxon>
        <taxon>Poaceae</taxon>
        <taxon>PACMAD clade</taxon>
        <taxon>Panicoideae</taxon>
        <taxon>Andropogonodae</taxon>
        <taxon>Andropogoneae</taxon>
        <taxon>Tripsacinae</taxon>
        <taxon>Zea</taxon>
    </lineage>
</organism>
<dbReference type="Pfam" id="PF07690">
    <property type="entry name" value="MFS_1"/>
    <property type="match status" value="1"/>
</dbReference>
<dbReference type="InterPro" id="IPR036259">
    <property type="entry name" value="MFS_trans_sf"/>
</dbReference>
<evidence type="ECO:0000256" key="1">
    <source>
        <dbReference type="ARBA" id="ARBA00004141"/>
    </source>
</evidence>
<protein>
    <submittedName>
        <fullName evidence="6">Putative peptide/nitrate transporter</fullName>
    </submittedName>
</protein>
<dbReference type="EMBL" id="CM007648">
    <property type="protein sequence ID" value="ONM19944.1"/>
    <property type="molecule type" value="Genomic_DNA"/>
</dbReference>
<keyword evidence="3" id="KW-0812">Transmembrane</keyword>
<dbReference type="GO" id="GO:0016020">
    <property type="term" value="C:membrane"/>
    <property type="evidence" value="ECO:0007669"/>
    <property type="project" value="UniProtKB-SubCell"/>
</dbReference>
<keyword evidence="2" id="KW-0813">Transport</keyword>
<evidence type="ECO:0000256" key="5">
    <source>
        <dbReference type="ARBA" id="ARBA00023136"/>
    </source>
</evidence>
<dbReference type="PANTHER" id="PTHR23504:SF15">
    <property type="entry name" value="MAJOR FACILITATOR SUPERFAMILY (MFS) PROFILE DOMAIN-CONTAINING PROTEIN"/>
    <property type="match status" value="1"/>
</dbReference>
<dbReference type="GO" id="GO:0022857">
    <property type="term" value="F:transmembrane transporter activity"/>
    <property type="evidence" value="ECO:0007669"/>
    <property type="project" value="InterPro"/>
</dbReference>
<reference evidence="6" key="1">
    <citation type="submission" date="2015-12" db="EMBL/GenBank/DDBJ databases">
        <title>Update maize B73 reference genome by single molecule sequencing technologies.</title>
        <authorList>
            <consortium name="Maize Genome Sequencing Project"/>
            <person name="Ware D."/>
        </authorList>
    </citation>
    <scope>NUCLEOTIDE SEQUENCE [LARGE SCALE GENOMIC DNA]</scope>
    <source>
        <tissue evidence="6">Seedling</tissue>
    </source>
</reference>